<dbReference type="InterPro" id="IPR002696">
    <property type="entry name" value="Membr_insert_effic_factor_YidD"/>
</dbReference>
<protein>
    <submittedName>
        <fullName evidence="3">Putative membrane protein insertion efficiency factor</fullName>
    </submittedName>
</protein>
<keyword evidence="2" id="KW-1133">Transmembrane helix</keyword>
<evidence type="ECO:0000256" key="2">
    <source>
        <dbReference type="SAM" id="Phobius"/>
    </source>
</evidence>
<name>A0A5J4SJ09_9ZZZZ</name>
<comment type="caution">
    <text evidence="3">The sequence shown here is derived from an EMBL/GenBank/DDBJ whole genome shotgun (WGS) entry which is preliminary data.</text>
</comment>
<feature type="transmembrane region" description="Helical" evidence="2">
    <location>
        <begin position="360"/>
        <end position="381"/>
    </location>
</feature>
<dbReference type="AlphaFoldDB" id="A0A5J4SJ09"/>
<accession>A0A5J4SJ09</accession>
<keyword evidence="2" id="KW-0812">Transmembrane</keyword>
<dbReference type="Pfam" id="PF01809">
    <property type="entry name" value="YidD"/>
    <property type="match status" value="1"/>
</dbReference>
<keyword evidence="2" id="KW-0472">Membrane</keyword>
<evidence type="ECO:0000256" key="1">
    <source>
        <dbReference type="ARBA" id="ARBA00022737"/>
    </source>
</evidence>
<keyword evidence="1" id="KW-0677">Repeat</keyword>
<dbReference type="InterPro" id="IPR011990">
    <property type="entry name" value="TPR-like_helical_dom_sf"/>
</dbReference>
<reference evidence="3" key="1">
    <citation type="submission" date="2019-03" db="EMBL/GenBank/DDBJ databases">
        <title>Single cell metagenomics reveals metabolic interactions within the superorganism composed of flagellate Streblomastix strix and complex community of Bacteroidetes bacteria on its surface.</title>
        <authorList>
            <person name="Treitli S.C."/>
            <person name="Kolisko M."/>
            <person name="Husnik F."/>
            <person name="Keeling P."/>
            <person name="Hampl V."/>
        </authorList>
    </citation>
    <scope>NUCLEOTIDE SEQUENCE</scope>
    <source>
        <strain evidence="3">STM</strain>
    </source>
</reference>
<evidence type="ECO:0000313" key="3">
    <source>
        <dbReference type="EMBL" id="KAA6345311.1"/>
    </source>
</evidence>
<gene>
    <name evidence="3" type="ORF">EZS27_007124</name>
</gene>
<dbReference type="GO" id="GO:0003723">
    <property type="term" value="F:RNA binding"/>
    <property type="evidence" value="ECO:0007669"/>
    <property type="project" value="InterPro"/>
</dbReference>
<dbReference type="InterPro" id="IPR001313">
    <property type="entry name" value="Pumilio_RNA-bd_rpt"/>
</dbReference>
<dbReference type="SUPFAM" id="SSF48452">
    <property type="entry name" value="TPR-like"/>
    <property type="match status" value="1"/>
</dbReference>
<organism evidence="3">
    <name type="scientific">termite gut metagenome</name>
    <dbReference type="NCBI Taxonomy" id="433724"/>
    <lineage>
        <taxon>unclassified sequences</taxon>
        <taxon>metagenomes</taxon>
        <taxon>organismal metagenomes</taxon>
    </lineage>
</organism>
<dbReference type="Gene3D" id="1.25.40.10">
    <property type="entry name" value="Tetratricopeptide repeat domain"/>
    <property type="match status" value="1"/>
</dbReference>
<proteinExistence type="predicted"/>
<dbReference type="PROSITE" id="PS50302">
    <property type="entry name" value="PUM"/>
    <property type="match status" value="1"/>
</dbReference>
<dbReference type="NCBIfam" id="TIGR00278">
    <property type="entry name" value="membrane protein insertion efficiency factor YidD"/>
    <property type="match status" value="1"/>
</dbReference>
<dbReference type="SMART" id="SM01234">
    <property type="entry name" value="Haemolytic"/>
    <property type="match status" value="1"/>
</dbReference>
<dbReference type="EMBL" id="SNRY01000176">
    <property type="protein sequence ID" value="KAA6345311.1"/>
    <property type="molecule type" value="Genomic_DNA"/>
</dbReference>
<sequence>MANKINLRNPYHRYGQILKTTFVCLVFCAIFPPIFSQEKNNGIDKILDNTLVKEGAVTTDYIHLYQRVLSKNLGGSCPMYPSCSNYGLIVFNERPFWEAMSLTADRLVRCGHEDKYYEQTYAYGKSSLLDYPPYRTPPHKLIYHSPEYLYTDNLHLQDSAQMFVNHLINQNKYDLALLEIERVIYFQTNDTNYYVKKLLCYDALDREEEGILDYEQNFPSKIKTNEEVLLKLAKLYYNTGNYAQSMSTLKSNVFQLTNNKYKSLVLQGVIQVQNQDYVDAKSLFKQSSLYSVDTIFNTNIQIIERLQNIKMKSANTAKLLSIIPGGGYAFTKNYQNAITSLLINSLLGYATYNSIKKENYGVAAIMGVFSVSFYIGNIFGAGQSADRYNQRIINQGVNKLNITNQYINY</sequence>